<dbReference type="EMBL" id="JACHJQ010000004">
    <property type="protein sequence ID" value="MBB4907822.1"/>
    <property type="molecule type" value="Genomic_DNA"/>
</dbReference>
<proteinExistence type="predicted"/>
<sequence>MRKWLKSLTTSPRGWSADGRRLGLGLAIAMEKQRQDTAHKAEEYLRDQPVATRVTV</sequence>
<gene>
    <name evidence="1" type="ORF">FHR82_004064</name>
</gene>
<reference evidence="1 2" key="1">
    <citation type="submission" date="2020-08" db="EMBL/GenBank/DDBJ databases">
        <title>Genomic Encyclopedia of Type Strains, Phase III (KMG-III): the genomes of soil and plant-associated and newly described type strains.</title>
        <authorList>
            <person name="Whitman W."/>
        </authorList>
    </citation>
    <scope>NUCLEOTIDE SEQUENCE [LARGE SCALE GENOMIC DNA]</scope>
    <source>
        <strain evidence="1 2">CECT 8960</strain>
    </source>
</reference>
<organism evidence="1 2">
    <name type="scientific">Actinophytocola algeriensis</name>
    <dbReference type="NCBI Taxonomy" id="1768010"/>
    <lineage>
        <taxon>Bacteria</taxon>
        <taxon>Bacillati</taxon>
        <taxon>Actinomycetota</taxon>
        <taxon>Actinomycetes</taxon>
        <taxon>Pseudonocardiales</taxon>
        <taxon>Pseudonocardiaceae</taxon>
    </lineage>
</organism>
<evidence type="ECO:0000313" key="1">
    <source>
        <dbReference type="EMBL" id="MBB4907822.1"/>
    </source>
</evidence>
<dbReference type="RefSeq" id="WP_184811967.1">
    <property type="nucleotide sequence ID" value="NZ_JACHJQ010000004.1"/>
</dbReference>
<accession>A0A7W7Q6H2</accession>
<protein>
    <submittedName>
        <fullName evidence="1">Uncharacterized protein</fullName>
    </submittedName>
</protein>
<evidence type="ECO:0000313" key="2">
    <source>
        <dbReference type="Proteomes" id="UP000520767"/>
    </source>
</evidence>
<comment type="caution">
    <text evidence="1">The sequence shown here is derived from an EMBL/GenBank/DDBJ whole genome shotgun (WGS) entry which is preliminary data.</text>
</comment>
<dbReference type="AlphaFoldDB" id="A0A7W7Q6H2"/>
<dbReference type="Proteomes" id="UP000520767">
    <property type="component" value="Unassembled WGS sequence"/>
</dbReference>
<keyword evidence="2" id="KW-1185">Reference proteome</keyword>
<name>A0A7W7Q6H2_9PSEU</name>